<comment type="caution">
    <text evidence="2">The sequence shown here is derived from an EMBL/GenBank/DDBJ whole genome shotgun (WGS) entry which is preliminary data.</text>
</comment>
<evidence type="ECO:0000313" key="2">
    <source>
        <dbReference type="EMBL" id="KAJ3647433.1"/>
    </source>
</evidence>
<organism evidence="2 3">
    <name type="scientific">Zophobas morio</name>
    <dbReference type="NCBI Taxonomy" id="2755281"/>
    <lineage>
        <taxon>Eukaryota</taxon>
        <taxon>Metazoa</taxon>
        <taxon>Ecdysozoa</taxon>
        <taxon>Arthropoda</taxon>
        <taxon>Hexapoda</taxon>
        <taxon>Insecta</taxon>
        <taxon>Pterygota</taxon>
        <taxon>Neoptera</taxon>
        <taxon>Endopterygota</taxon>
        <taxon>Coleoptera</taxon>
        <taxon>Polyphaga</taxon>
        <taxon>Cucujiformia</taxon>
        <taxon>Tenebrionidae</taxon>
        <taxon>Zophobas</taxon>
    </lineage>
</organism>
<feature type="region of interest" description="Disordered" evidence="1">
    <location>
        <begin position="1"/>
        <end position="21"/>
    </location>
</feature>
<sequence length="71" mass="7771">MECHPSTRPPLNPDPVKDVHTQKIDAECSRRKSADQRLPVGEAEGGAGGFLWQIVSAKCGWVSVLRMSPLE</sequence>
<protein>
    <submittedName>
        <fullName evidence="2">Uncharacterized protein</fullName>
    </submittedName>
</protein>
<reference evidence="2" key="1">
    <citation type="journal article" date="2023" name="G3 (Bethesda)">
        <title>Whole genome assemblies of Zophobas morio and Tenebrio molitor.</title>
        <authorList>
            <person name="Kaur S."/>
            <person name="Stinson S.A."/>
            <person name="diCenzo G.C."/>
        </authorList>
    </citation>
    <scope>NUCLEOTIDE SEQUENCE</scope>
    <source>
        <strain evidence="2">QUZm001</strain>
    </source>
</reference>
<dbReference type="EMBL" id="JALNTZ010000006">
    <property type="protein sequence ID" value="KAJ3647433.1"/>
    <property type="molecule type" value="Genomic_DNA"/>
</dbReference>
<keyword evidence="3" id="KW-1185">Reference proteome</keyword>
<evidence type="ECO:0000256" key="1">
    <source>
        <dbReference type="SAM" id="MobiDB-lite"/>
    </source>
</evidence>
<dbReference type="Proteomes" id="UP001168821">
    <property type="component" value="Unassembled WGS sequence"/>
</dbReference>
<evidence type="ECO:0000313" key="3">
    <source>
        <dbReference type="Proteomes" id="UP001168821"/>
    </source>
</evidence>
<name>A0AA38I1G5_9CUCU</name>
<accession>A0AA38I1G5</accession>
<dbReference type="AlphaFoldDB" id="A0AA38I1G5"/>
<proteinExistence type="predicted"/>
<gene>
    <name evidence="2" type="ORF">Zmor_019312</name>
</gene>